<dbReference type="GO" id="GO:0051301">
    <property type="term" value="P:cell division"/>
    <property type="evidence" value="ECO:0007669"/>
    <property type="project" value="UniProtKB-KW"/>
</dbReference>
<dbReference type="Pfam" id="PF00275">
    <property type="entry name" value="EPSP_synthase"/>
    <property type="match status" value="1"/>
</dbReference>
<feature type="binding site" evidence="12">
    <location>
        <position position="307"/>
    </location>
    <ligand>
        <name>UDP-N-acetyl-alpha-D-glucosamine</name>
        <dbReference type="ChEBI" id="CHEBI:57705"/>
    </ligand>
</feature>
<keyword evidence="3 12" id="KW-0963">Cytoplasm</keyword>
<evidence type="ECO:0000256" key="8">
    <source>
        <dbReference type="ARBA" id="ARBA00023306"/>
    </source>
</evidence>
<protein>
    <recommendedName>
        <fullName evidence="12">UDP-N-acetylglucosamine 1-carboxyvinyltransferase</fullName>
        <ecNumber evidence="12">2.5.1.7</ecNumber>
    </recommendedName>
    <alternativeName>
        <fullName evidence="12">Enoylpyruvate transferase</fullName>
    </alternativeName>
    <alternativeName>
        <fullName evidence="12">UDP-N-acetylglucosamine enolpyruvyl transferase</fullName>
        <shortName evidence="12">EPT</shortName>
    </alternativeName>
</protein>
<keyword evidence="12" id="KW-0670">Pyruvate</keyword>
<dbReference type="UniPathway" id="UPA00219"/>
<dbReference type="FunFam" id="3.65.10.10:FF:000001">
    <property type="entry name" value="UDP-N-acetylglucosamine 1-carboxyvinyltransferase"/>
    <property type="match status" value="1"/>
</dbReference>
<keyword evidence="15" id="KW-1185">Reference proteome</keyword>
<keyword evidence="4 12" id="KW-0132">Cell division</keyword>
<dbReference type="GO" id="GO:0009252">
    <property type="term" value="P:peptidoglycan biosynthetic process"/>
    <property type="evidence" value="ECO:0007669"/>
    <property type="project" value="UniProtKB-UniRule"/>
</dbReference>
<feature type="domain" description="Enolpyruvate transferase" evidence="13">
    <location>
        <begin position="7"/>
        <end position="408"/>
    </location>
</feature>
<dbReference type="InterPro" id="IPR013792">
    <property type="entry name" value="RNA3'P_cycl/enolpyr_Trfase_a/b"/>
</dbReference>
<dbReference type="EC" id="2.5.1.7" evidence="12"/>
<dbReference type="InterPro" id="IPR001986">
    <property type="entry name" value="Enolpyruvate_Tfrase_dom"/>
</dbReference>
<dbReference type="GO" id="GO:0005737">
    <property type="term" value="C:cytoplasm"/>
    <property type="evidence" value="ECO:0007669"/>
    <property type="project" value="UniProtKB-SubCell"/>
</dbReference>
<dbReference type="InterPro" id="IPR005750">
    <property type="entry name" value="UDP_GlcNAc_COvinyl_MurA"/>
</dbReference>
<comment type="catalytic activity">
    <reaction evidence="11 12">
        <text>phosphoenolpyruvate + UDP-N-acetyl-alpha-D-glucosamine = UDP-N-acetyl-3-O-(1-carboxyvinyl)-alpha-D-glucosamine + phosphate</text>
        <dbReference type="Rhea" id="RHEA:18681"/>
        <dbReference type="ChEBI" id="CHEBI:43474"/>
        <dbReference type="ChEBI" id="CHEBI:57705"/>
        <dbReference type="ChEBI" id="CHEBI:58702"/>
        <dbReference type="ChEBI" id="CHEBI:68483"/>
        <dbReference type="EC" id="2.5.1.7"/>
    </reaction>
</comment>
<comment type="subcellular location">
    <subcellularLocation>
        <location evidence="1 12">Cytoplasm</location>
    </subcellularLocation>
</comment>
<evidence type="ECO:0000256" key="3">
    <source>
        <dbReference type="ARBA" id="ARBA00022490"/>
    </source>
</evidence>
<dbReference type="InterPro" id="IPR036968">
    <property type="entry name" value="Enolpyruvate_Tfrase_sf"/>
</dbReference>
<dbReference type="CDD" id="cd01555">
    <property type="entry name" value="UdpNAET"/>
    <property type="match status" value="1"/>
</dbReference>
<dbReference type="GO" id="GO:0008360">
    <property type="term" value="P:regulation of cell shape"/>
    <property type="evidence" value="ECO:0007669"/>
    <property type="project" value="UniProtKB-KW"/>
</dbReference>
<evidence type="ECO:0000313" key="15">
    <source>
        <dbReference type="Proteomes" id="UP000326944"/>
    </source>
</evidence>
<evidence type="ECO:0000256" key="2">
    <source>
        <dbReference type="ARBA" id="ARBA00004752"/>
    </source>
</evidence>
<feature type="active site" description="Proton donor" evidence="12">
    <location>
        <position position="116"/>
    </location>
</feature>
<comment type="caution">
    <text evidence="12">Lacks conserved residue(s) required for the propagation of feature annotation.</text>
</comment>
<dbReference type="Gene3D" id="3.65.10.10">
    <property type="entry name" value="Enolpyruvate transferase domain"/>
    <property type="match status" value="2"/>
</dbReference>
<sequence length="420" mass="45055">MDYLQLQSSSAINGKIKISGAKNAALPLIASTILAKNNVNISNLPNVADINTLLMLLSNLGAKCKKGLHSVEIDTSKLTQTKATYDIVKTMRASILVLGPILARFGHCEVSLPGGCAIGQRPVDLHLKALEQMGAKIEIKSGYIEARAKEGLKACEIIFDKITVTGTANIVMAAALAHGTTTITNAAREPEVVQLCEILNQSGIEIEGIGTAVLKIHGNGGELIDMVDFSVIPDRIEAGTYLCAGAILNKELTITNAEPKHLGAVLSKFEEMGFGIKTTDTTITITPAKEIKPTKIVTQEYPAFPTDMQAQFLALATQANGVSIIEERLFENRFMHVSELQRMGADITLNGHTATIKGKSKLSGADVMATDLRASSALVLAGMIAKGTTNVHRIYHLDRGYESLEKKLQDVGVDIKRLKE</sequence>
<dbReference type="GO" id="GO:0019277">
    <property type="term" value="P:UDP-N-acetylgalactosamine biosynthetic process"/>
    <property type="evidence" value="ECO:0007669"/>
    <property type="project" value="InterPro"/>
</dbReference>
<dbReference type="AlphaFoldDB" id="A0A5P8NYV5"/>
<dbReference type="NCBIfam" id="NF006873">
    <property type="entry name" value="PRK09369.1"/>
    <property type="match status" value="1"/>
</dbReference>
<evidence type="ECO:0000256" key="10">
    <source>
        <dbReference type="ARBA" id="ARBA00038367"/>
    </source>
</evidence>
<keyword evidence="8 12" id="KW-0131">Cell cycle</keyword>
<evidence type="ECO:0000256" key="12">
    <source>
        <dbReference type="HAMAP-Rule" id="MF_00111"/>
    </source>
</evidence>
<dbReference type="PANTHER" id="PTHR43783:SF1">
    <property type="entry name" value="UDP-N-ACETYLGLUCOSAMINE 1-CARBOXYVINYLTRANSFERASE"/>
    <property type="match status" value="1"/>
</dbReference>
<feature type="binding site" evidence="12">
    <location>
        <position position="92"/>
    </location>
    <ligand>
        <name>UDP-N-acetyl-alpha-D-glucosamine</name>
        <dbReference type="ChEBI" id="CHEBI:57705"/>
    </ligand>
</feature>
<dbReference type="Proteomes" id="UP000326944">
    <property type="component" value="Chromosome"/>
</dbReference>
<feature type="binding site" evidence="12">
    <location>
        <begin position="121"/>
        <end position="125"/>
    </location>
    <ligand>
        <name>UDP-N-acetyl-alpha-D-glucosamine</name>
        <dbReference type="ChEBI" id="CHEBI:57705"/>
    </ligand>
</feature>
<dbReference type="EMBL" id="CP043617">
    <property type="protein sequence ID" value="QFR48618.1"/>
    <property type="molecule type" value="Genomic_DNA"/>
</dbReference>
<comment type="pathway">
    <text evidence="2 12">Cell wall biogenesis; peptidoglycan biosynthesis.</text>
</comment>
<dbReference type="HAMAP" id="MF_00111">
    <property type="entry name" value="MurA"/>
    <property type="match status" value="1"/>
</dbReference>
<feature type="binding site" evidence="12">
    <location>
        <position position="329"/>
    </location>
    <ligand>
        <name>UDP-N-acetyl-alpha-D-glucosamine</name>
        <dbReference type="ChEBI" id="CHEBI:57705"/>
    </ligand>
</feature>
<feature type="modified residue" description="2-(S-cysteinyl)pyruvic acid O-phosphothioketal" evidence="12">
    <location>
        <position position="116"/>
    </location>
</feature>
<dbReference type="RefSeq" id="WP_152306561.1">
    <property type="nucleotide sequence ID" value="NZ_CP043617.1"/>
</dbReference>
<organism evidence="14 15">
    <name type="scientific">Sulfurimonas lithotrophica</name>
    <dbReference type="NCBI Taxonomy" id="2590022"/>
    <lineage>
        <taxon>Bacteria</taxon>
        <taxon>Pseudomonadati</taxon>
        <taxon>Campylobacterota</taxon>
        <taxon>Epsilonproteobacteria</taxon>
        <taxon>Campylobacterales</taxon>
        <taxon>Sulfurimonadaceae</taxon>
        <taxon>Sulfurimonas</taxon>
    </lineage>
</organism>
<evidence type="ECO:0000259" key="13">
    <source>
        <dbReference type="Pfam" id="PF00275"/>
    </source>
</evidence>
<accession>A0A5P8NYV5</accession>
<evidence type="ECO:0000256" key="1">
    <source>
        <dbReference type="ARBA" id="ARBA00004496"/>
    </source>
</evidence>
<comment type="function">
    <text evidence="12">Cell wall formation. Adds enolpyruvyl to UDP-N-acetylglucosamine.</text>
</comment>
<dbReference type="GO" id="GO:0071555">
    <property type="term" value="P:cell wall organization"/>
    <property type="evidence" value="ECO:0007669"/>
    <property type="project" value="UniProtKB-KW"/>
</dbReference>
<keyword evidence="9 12" id="KW-0961">Cell wall biogenesis/degradation</keyword>
<comment type="similarity">
    <text evidence="10 12">Belongs to the EPSP synthase family. MurA subfamily.</text>
</comment>
<evidence type="ECO:0000256" key="7">
    <source>
        <dbReference type="ARBA" id="ARBA00022984"/>
    </source>
</evidence>
<dbReference type="NCBIfam" id="TIGR01072">
    <property type="entry name" value="murA"/>
    <property type="match status" value="1"/>
</dbReference>
<keyword evidence="5 12" id="KW-0808">Transferase</keyword>
<evidence type="ECO:0000256" key="6">
    <source>
        <dbReference type="ARBA" id="ARBA00022960"/>
    </source>
</evidence>
<dbReference type="GO" id="GO:0008760">
    <property type="term" value="F:UDP-N-acetylglucosamine 1-carboxyvinyltransferase activity"/>
    <property type="evidence" value="ECO:0007669"/>
    <property type="project" value="UniProtKB-UniRule"/>
</dbReference>
<dbReference type="PANTHER" id="PTHR43783">
    <property type="entry name" value="UDP-N-ACETYLGLUCOSAMINE 1-CARBOXYVINYLTRANSFERASE"/>
    <property type="match status" value="1"/>
</dbReference>
<keyword evidence="6 12" id="KW-0133">Cell shape</keyword>
<dbReference type="OrthoDB" id="9803760at2"/>
<name>A0A5P8NYV5_9BACT</name>
<reference evidence="14 15" key="1">
    <citation type="submission" date="2019-09" db="EMBL/GenBank/DDBJ databases">
        <title>Sulfurimonas gotlandica sp. nov., a chemoautotrophic and psychrotolerant epsilonproteobacterium isolated from a pelagic redoxcline, and an emended description of the genus Sulfurimonas.</title>
        <authorList>
            <person name="Wang S."/>
            <person name="Jiang L."/>
            <person name="Shao S."/>
        </authorList>
    </citation>
    <scope>NUCLEOTIDE SEQUENCE [LARGE SCALE GENOMIC DNA]</scope>
    <source>
        <strain evidence="14 15">GYSZ_1</strain>
    </source>
</reference>
<dbReference type="SUPFAM" id="SSF55205">
    <property type="entry name" value="EPT/RTPC-like"/>
    <property type="match status" value="1"/>
</dbReference>
<evidence type="ECO:0000256" key="9">
    <source>
        <dbReference type="ARBA" id="ARBA00023316"/>
    </source>
</evidence>
<evidence type="ECO:0000256" key="11">
    <source>
        <dbReference type="ARBA" id="ARBA00047527"/>
    </source>
</evidence>
<feature type="binding site" evidence="12">
    <location>
        <begin position="22"/>
        <end position="23"/>
    </location>
    <ligand>
        <name>phosphoenolpyruvate</name>
        <dbReference type="ChEBI" id="CHEBI:58702"/>
    </ligand>
</feature>
<evidence type="ECO:0000256" key="5">
    <source>
        <dbReference type="ARBA" id="ARBA00022679"/>
    </source>
</evidence>
<dbReference type="KEGG" id="sulg:FJR48_02300"/>
<keyword evidence="7 12" id="KW-0573">Peptidoglycan synthesis</keyword>
<evidence type="ECO:0000256" key="4">
    <source>
        <dbReference type="ARBA" id="ARBA00022618"/>
    </source>
</evidence>
<proteinExistence type="inferred from homology"/>
<dbReference type="InterPro" id="IPR050068">
    <property type="entry name" value="MurA_subfamily"/>
</dbReference>
<evidence type="ECO:0000313" key="14">
    <source>
        <dbReference type="EMBL" id="QFR48618.1"/>
    </source>
</evidence>
<gene>
    <name evidence="12 14" type="primary">murA</name>
    <name evidence="14" type="ORF">FJR48_02300</name>
</gene>